<dbReference type="SUPFAM" id="SSF53850">
    <property type="entry name" value="Periplasmic binding protein-like II"/>
    <property type="match status" value="1"/>
</dbReference>
<dbReference type="InterPro" id="IPR006059">
    <property type="entry name" value="SBP"/>
</dbReference>
<keyword evidence="4" id="KW-0564">Palmitate</keyword>
<evidence type="ECO:0000256" key="2">
    <source>
        <dbReference type="ARBA" id="ARBA00022729"/>
    </source>
</evidence>
<dbReference type="PROSITE" id="PS51257">
    <property type="entry name" value="PROKAR_LIPOPROTEIN"/>
    <property type="match status" value="1"/>
</dbReference>
<dbReference type="RefSeq" id="WP_076332970.1">
    <property type="nucleotide sequence ID" value="NZ_CP158833.1"/>
</dbReference>
<keyword evidence="5" id="KW-0449">Lipoprotein</keyword>
<dbReference type="OrthoDB" id="9787283at2"/>
<dbReference type="Pfam" id="PF13416">
    <property type="entry name" value="SBP_bac_8"/>
    <property type="match status" value="1"/>
</dbReference>
<proteinExistence type="predicted"/>
<comment type="caution">
    <text evidence="6">The sequence shown here is derived from an EMBL/GenBank/DDBJ whole genome shotgun (WGS) entry which is preliminary data.</text>
</comment>
<organism evidence="6 7">
    <name type="scientific">Paenibacillus amylolyticus</name>
    <dbReference type="NCBI Taxonomy" id="1451"/>
    <lineage>
        <taxon>Bacteria</taxon>
        <taxon>Bacillati</taxon>
        <taxon>Bacillota</taxon>
        <taxon>Bacilli</taxon>
        <taxon>Bacillales</taxon>
        <taxon>Paenibacillaceae</taxon>
        <taxon>Paenibacillus</taxon>
    </lineage>
</organism>
<evidence type="ECO:0000256" key="1">
    <source>
        <dbReference type="ARBA" id="ARBA00022475"/>
    </source>
</evidence>
<accession>A0A1R1BPR7</accession>
<keyword evidence="2" id="KW-0732">Signal</keyword>
<protein>
    <submittedName>
        <fullName evidence="6">ABC transporter substrate-binding protein</fullName>
    </submittedName>
</protein>
<dbReference type="InterPro" id="IPR050490">
    <property type="entry name" value="Bact_solute-bd_prot1"/>
</dbReference>
<dbReference type="PANTHER" id="PTHR43649:SF33">
    <property type="entry name" value="POLYGALACTURONAN_RHAMNOGALACTURONAN-BINDING PROTEIN YTCQ"/>
    <property type="match status" value="1"/>
</dbReference>
<evidence type="ECO:0000256" key="3">
    <source>
        <dbReference type="ARBA" id="ARBA00023136"/>
    </source>
</evidence>
<dbReference type="EMBL" id="MRTJ01000009">
    <property type="protein sequence ID" value="OMF11751.1"/>
    <property type="molecule type" value="Genomic_DNA"/>
</dbReference>
<gene>
    <name evidence="6" type="ORF">BK131_19950</name>
</gene>
<keyword evidence="1" id="KW-1003">Cell membrane</keyword>
<evidence type="ECO:0000256" key="4">
    <source>
        <dbReference type="ARBA" id="ARBA00023139"/>
    </source>
</evidence>
<evidence type="ECO:0000256" key="5">
    <source>
        <dbReference type="ARBA" id="ARBA00023288"/>
    </source>
</evidence>
<dbReference type="PANTHER" id="PTHR43649">
    <property type="entry name" value="ARABINOSE-BINDING PROTEIN-RELATED"/>
    <property type="match status" value="1"/>
</dbReference>
<dbReference type="Proteomes" id="UP000187134">
    <property type="component" value="Unassembled WGS sequence"/>
</dbReference>
<reference evidence="6 7" key="1">
    <citation type="submission" date="2016-11" db="EMBL/GenBank/DDBJ databases">
        <title>Paenibacillus species isolates.</title>
        <authorList>
            <person name="Beno S.M."/>
        </authorList>
    </citation>
    <scope>NUCLEOTIDE SEQUENCE [LARGE SCALE GENOMIC DNA]</scope>
    <source>
        <strain evidence="6 7">FSL H8-0246</strain>
    </source>
</reference>
<evidence type="ECO:0000313" key="7">
    <source>
        <dbReference type="Proteomes" id="UP000187134"/>
    </source>
</evidence>
<name>A0A1R1BPR7_PAEAM</name>
<dbReference type="AlphaFoldDB" id="A0A1R1BPR7"/>
<keyword evidence="3" id="KW-0472">Membrane</keyword>
<evidence type="ECO:0000313" key="6">
    <source>
        <dbReference type="EMBL" id="OMF11751.1"/>
    </source>
</evidence>
<sequence length="510" mass="57395">MQKLNKRWTTWLCILLTVSMLAGCSGSGEATNPGIGESGGDETLNIKMFAGLYNEIPDMDNEYWTEWEKRTNAKLDIEWVPSGDLDTKLDLLLASGDLPEVVAYQNQIRPTLITAIQNGAFWDLTPFLGDLSEYPNLKENLAPDALKYLTVDGGIYAVPRSRSRIDGGLKIREDWLKKLNLPIPKTFEEYREVLKKIVDSDMDGNGNKDTVGLLFINNPPAMFQAGFGAYNPTYDNDGGLMSPGLTSQYIEMIEWFRELYADGLLSKEYAVMKESQAEELFKTNRAASYGRPIWWDHEWEQAMKKSGQPDAKILNLSLTGPHGDAAVGLETGVAGGFYISKKVPEEKVKQLLKYFDMTASQEMTDFSYYGIEGVHYTEQDGQKVLTEQGVKEVNTTSKGAGVLAYAKWGKVISASGDKAYNDAKIKEVENFDEIGKIDFYRVITSEAWRETWPKYADEYSSMLTRTIVGQTSVEQLRAYVDKLNNQPDIKQAYQEMAKAYDQFNQPTITE</sequence>
<dbReference type="Gene3D" id="3.40.190.10">
    <property type="entry name" value="Periplasmic binding protein-like II"/>
    <property type="match status" value="2"/>
</dbReference>